<evidence type="ECO:0000313" key="2">
    <source>
        <dbReference type="EMBL" id="KYD26503.1"/>
    </source>
</evidence>
<sequence>MRMFYVWLRMVLSLKIEMVFTIVFSCILIVYCSNPYAVNPAEFTLYTKYLIPIGVCVWLLVSLRLHLLITNSVPIDWIAINEIVERPKKIVANQISIAFLCFSILQMLIAGIIASAIIIAFSSGWDLFAFIFKLYLIYYALPFAWAWVTGLSISVVYVYYSRKRAVLFICVFLLWIITLFYLEYGLVSFNVFIENRWPYIDPLLHLTFLKENMLVKLAYFICSIGVCFILMKVRRNIIGISISVILIIFVTFTTYNVQNKSQLDKILLANDYKLYHQIKNETHGNIKMTDNWRITGVQFEPESRYPIQIELTLDKKENVVRFSINEQFEIDHIKSEDKNLSFKQQGSIVEVETNGVRSMVLYYKNTFGSSFYPLTSNVILLPFEANWYPQSTHLNLYSIDSFGILHTNVQTKSCKHVEIIKGEKHYRWHGDKLDCLSIIKGPYKQIKVQNTKLFVYEPFLTKSKNYIELKDQLISIRSELCRLFTKLKNTSYCTNKNKIETIVIIPKSLRTTNLSLYDSTVSNGYYTFYVDPFLDVNYKPVTVHIEELATFLIPYRLLNDEQLSFFISQYLIEKLDIKSVGYLRRIMDKYPVKLEEWDRYTKLPVDEKEKALIQMVKEMERKN</sequence>
<feature type="transmembrane region" description="Helical" evidence="1">
    <location>
        <begin position="166"/>
        <end position="193"/>
    </location>
</feature>
<proteinExistence type="predicted"/>
<evidence type="ECO:0000256" key="1">
    <source>
        <dbReference type="SAM" id="Phobius"/>
    </source>
</evidence>
<keyword evidence="1" id="KW-0812">Transmembrane</keyword>
<reference evidence="2 3" key="1">
    <citation type="submission" date="2016-01" db="EMBL/GenBank/DDBJ databases">
        <title>Draft Genome Sequences of Seven Thermophilic Sporeformers Isolated from Foods.</title>
        <authorList>
            <person name="Berendsen E.M."/>
            <person name="Wells-Bennik M.H."/>
            <person name="Krawcyk A.O."/>
            <person name="De Jong A."/>
            <person name="Holsappel S."/>
            <person name="Eijlander R.T."/>
            <person name="Kuipers O.P."/>
        </authorList>
    </citation>
    <scope>NUCLEOTIDE SEQUENCE [LARGE SCALE GENOMIC DNA]</scope>
    <source>
        <strain evidence="2 3">B4110</strain>
    </source>
</reference>
<dbReference type="RefSeq" id="WP_321164194.1">
    <property type="nucleotide sequence ID" value="NZ_LQYW01000120.1"/>
</dbReference>
<gene>
    <name evidence="2" type="ORF">B4110_0312</name>
</gene>
<feature type="transmembrane region" description="Helical" evidence="1">
    <location>
        <begin position="49"/>
        <end position="69"/>
    </location>
</feature>
<feature type="transmembrane region" description="Helical" evidence="1">
    <location>
        <begin position="90"/>
        <end position="123"/>
    </location>
</feature>
<feature type="transmembrane region" description="Helical" evidence="1">
    <location>
        <begin position="135"/>
        <end position="159"/>
    </location>
</feature>
<organism evidence="2 3">
    <name type="scientific">Parageobacillus toebii</name>
    <dbReference type="NCBI Taxonomy" id="153151"/>
    <lineage>
        <taxon>Bacteria</taxon>
        <taxon>Bacillati</taxon>
        <taxon>Bacillota</taxon>
        <taxon>Bacilli</taxon>
        <taxon>Bacillales</taxon>
        <taxon>Anoxybacillaceae</taxon>
        <taxon>Parageobacillus</taxon>
    </lineage>
</organism>
<keyword evidence="1" id="KW-0472">Membrane</keyword>
<accession>A0A150MPW4</accession>
<feature type="transmembrane region" description="Helical" evidence="1">
    <location>
        <begin position="213"/>
        <end position="230"/>
    </location>
</feature>
<dbReference type="AlphaFoldDB" id="A0A150MPW4"/>
<feature type="transmembrane region" description="Helical" evidence="1">
    <location>
        <begin position="12"/>
        <end position="37"/>
    </location>
</feature>
<dbReference type="Proteomes" id="UP000075324">
    <property type="component" value="Unassembled WGS sequence"/>
</dbReference>
<name>A0A150MPW4_9BACL</name>
<dbReference type="PATRIC" id="fig|153151.4.peg.666"/>
<keyword evidence="1" id="KW-1133">Transmembrane helix</keyword>
<comment type="caution">
    <text evidence="2">The sequence shown here is derived from an EMBL/GenBank/DDBJ whole genome shotgun (WGS) entry which is preliminary data.</text>
</comment>
<feature type="transmembrane region" description="Helical" evidence="1">
    <location>
        <begin position="237"/>
        <end position="255"/>
    </location>
</feature>
<dbReference type="EMBL" id="LQYW01000120">
    <property type="protein sequence ID" value="KYD26503.1"/>
    <property type="molecule type" value="Genomic_DNA"/>
</dbReference>
<evidence type="ECO:0000313" key="3">
    <source>
        <dbReference type="Proteomes" id="UP000075324"/>
    </source>
</evidence>
<protein>
    <submittedName>
        <fullName evidence="2">Uncharacterized protein</fullName>
    </submittedName>
</protein>